<sequence length="246" mass="27541">MWMVIGMWDTSKDYRLMVAVKAVDLFRRTLESGGFRGQWKKKPALQAAGEIERILQGLTYCYMEPEDLASSPEVMEIKGKVEEIVEALGGEDWSRRFLEEAPREEREKVEENIARVRFFLNTLGNLDRRLMLGKISDPVIGVDIITGEVMSVGNHPVADKLHVCNVNAGGRSIKVVTNDLDVRENDHVAVALLPPQNFMGVTSEGMFLGVEGVLRDVDGEPGEMPRGIPLEALNETRNLVEEFLKS</sequence>
<gene>
    <name evidence="5" type="ordered locus">MTH_975</name>
</gene>
<dbReference type="SUPFAM" id="SSF50249">
    <property type="entry name" value="Nucleic acid-binding proteins"/>
    <property type="match status" value="1"/>
</dbReference>
<feature type="domain" description="TRNA-binding" evidence="4">
    <location>
        <begin position="138"/>
        <end position="231"/>
    </location>
</feature>
<evidence type="ECO:0000259" key="4">
    <source>
        <dbReference type="PROSITE" id="PS50886"/>
    </source>
</evidence>
<dbReference type="EnsemblBacteria" id="AAB85471">
    <property type="protein sequence ID" value="AAB85471"/>
    <property type="gene ID" value="MTH_975"/>
</dbReference>
<dbReference type="InParanoid" id="O27056"/>
<evidence type="ECO:0000313" key="6">
    <source>
        <dbReference type="Proteomes" id="UP000005223"/>
    </source>
</evidence>
<dbReference type="STRING" id="187420.MTH_975"/>
<evidence type="ECO:0000313" key="5">
    <source>
        <dbReference type="EMBL" id="AAB85471.1"/>
    </source>
</evidence>
<proteinExistence type="predicted"/>
<dbReference type="PROSITE" id="PS50886">
    <property type="entry name" value="TRBD"/>
    <property type="match status" value="1"/>
</dbReference>
<dbReference type="PIR" id="E69230">
    <property type="entry name" value="E69230"/>
</dbReference>
<dbReference type="InterPro" id="IPR041169">
    <property type="entry name" value="Alpha_helical"/>
</dbReference>
<dbReference type="InterPro" id="IPR002547">
    <property type="entry name" value="tRNA-bd_dom"/>
</dbReference>
<keyword evidence="2 3" id="KW-0694">RNA-binding</keyword>
<keyword evidence="6" id="KW-1185">Reference proteome</keyword>
<dbReference type="AlphaFoldDB" id="O27056"/>
<dbReference type="GO" id="GO:0000049">
    <property type="term" value="F:tRNA binding"/>
    <property type="evidence" value="ECO:0007669"/>
    <property type="project" value="UniProtKB-UniRule"/>
</dbReference>
<protein>
    <submittedName>
        <fullName evidence="5">Conserved protein</fullName>
    </submittedName>
</protein>
<keyword evidence="1 3" id="KW-0820">tRNA-binding</keyword>
<dbReference type="PATRIC" id="fig|187420.15.peg.958"/>
<evidence type="ECO:0000256" key="2">
    <source>
        <dbReference type="ARBA" id="ARBA00022884"/>
    </source>
</evidence>
<dbReference type="Gene3D" id="2.40.50.140">
    <property type="entry name" value="Nucleic acid-binding proteins"/>
    <property type="match status" value="1"/>
</dbReference>
<dbReference type="Gene3D" id="1.20.1440.150">
    <property type="match status" value="1"/>
</dbReference>
<dbReference type="EMBL" id="AE000666">
    <property type="protein sequence ID" value="AAB85471.1"/>
    <property type="molecule type" value="Genomic_DNA"/>
</dbReference>
<dbReference type="InterPro" id="IPR012340">
    <property type="entry name" value="NA-bd_OB-fold"/>
</dbReference>
<dbReference type="Pfam" id="PF01588">
    <property type="entry name" value="tRNA_bind"/>
    <property type="match status" value="1"/>
</dbReference>
<evidence type="ECO:0000256" key="1">
    <source>
        <dbReference type="ARBA" id="ARBA00022555"/>
    </source>
</evidence>
<dbReference type="PaxDb" id="187420-MTH_975"/>
<dbReference type="Proteomes" id="UP000005223">
    <property type="component" value="Chromosome"/>
</dbReference>
<dbReference type="HOGENOM" id="CLU_110988_0_0_2"/>
<evidence type="ECO:0000256" key="3">
    <source>
        <dbReference type="PROSITE-ProRule" id="PRU00209"/>
    </source>
</evidence>
<name>O27056_METTH</name>
<reference evidence="5 6" key="1">
    <citation type="journal article" date="1997" name="J. Bacteriol.">
        <title>Complete genome sequence of Methanobacterium thermoautotrophicum deltaH: functional analysis and comparative genomics.</title>
        <authorList>
            <person name="Smith D.R."/>
            <person name="Doucette-Stamm L.A."/>
            <person name="Deloughery C."/>
            <person name="Lee H.-M."/>
            <person name="Dubois J."/>
            <person name="Aldredge T."/>
            <person name="Bashirzadeh R."/>
            <person name="Blakely D."/>
            <person name="Cook R."/>
            <person name="Gilbert K."/>
            <person name="Harrison D."/>
            <person name="Hoang L."/>
            <person name="Keagle P."/>
            <person name="Lumm W."/>
            <person name="Pothier B."/>
            <person name="Qiu D."/>
            <person name="Spadafora R."/>
            <person name="Vicare R."/>
            <person name="Wang Y."/>
            <person name="Wierzbowski J."/>
            <person name="Gibson R."/>
            <person name="Jiwani N."/>
            <person name="Caruso A."/>
            <person name="Bush D."/>
            <person name="Safer H."/>
            <person name="Patwell D."/>
            <person name="Prabhakar S."/>
            <person name="McDougall S."/>
            <person name="Shimer G."/>
            <person name="Goyal A."/>
            <person name="Pietrovski S."/>
            <person name="Church G.M."/>
            <person name="Daniels C.J."/>
            <person name="Mao J.-i."/>
            <person name="Rice P."/>
            <person name="Nolling J."/>
            <person name="Reeve J.N."/>
        </authorList>
    </citation>
    <scope>NUCLEOTIDE SEQUENCE [LARGE SCALE GENOMIC DNA]</scope>
    <source>
        <strain evidence="6">ATCC 29096 / DSM 1053 / JCM 10044 / NBRC 100330 / Delta H</strain>
    </source>
</reference>
<dbReference type="Pfam" id="PF18489">
    <property type="entry name" value="Alpha_Helical"/>
    <property type="match status" value="1"/>
</dbReference>
<accession>O27056</accession>
<organism evidence="5 6">
    <name type="scientific">Methanothermobacter thermautotrophicus (strain ATCC 29096 / DSM 1053 / JCM 10044 / NBRC 100330 / Delta H)</name>
    <name type="common">Methanobacterium thermoautotrophicum</name>
    <dbReference type="NCBI Taxonomy" id="187420"/>
    <lineage>
        <taxon>Archaea</taxon>
        <taxon>Methanobacteriati</taxon>
        <taxon>Methanobacteriota</taxon>
        <taxon>Methanomada group</taxon>
        <taxon>Methanobacteria</taxon>
        <taxon>Methanobacteriales</taxon>
        <taxon>Methanobacteriaceae</taxon>
        <taxon>Methanothermobacter</taxon>
    </lineage>
</organism>
<dbReference type="KEGG" id="mth:MTH_975"/>